<keyword evidence="6" id="KW-1185">Reference proteome</keyword>
<reference evidence="4 7" key="2">
    <citation type="submission" date="2020-08" db="EMBL/GenBank/DDBJ databases">
        <title>Genomic Encyclopedia of Type Strains, Phase IV (KMG-IV): sequencing the most valuable type-strain genomes for metagenomic binning, comparative biology and taxonomic classification.</title>
        <authorList>
            <person name="Goeker M."/>
        </authorList>
    </citation>
    <scope>NUCLEOTIDE SEQUENCE [LARGE SCALE GENOMIC DNA]</scope>
    <source>
        <strain evidence="4 7">DSM 17498</strain>
    </source>
</reference>
<evidence type="ECO:0000313" key="4">
    <source>
        <dbReference type="EMBL" id="MBB5052817.1"/>
    </source>
</evidence>
<evidence type="ECO:0000259" key="3">
    <source>
        <dbReference type="Pfam" id="PF10073"/>
    </source>
</evidence>
<dbReference type="EMBL" id="LBIA02000001">
    <property type="protein sequence ID" value="TKT71796.1"/>
    <property type="molecule type" value="Genomic_DNA"/>
</dbReference>
<evidence type="ECO:0000313" key="7">
    <source>
        <dbReference type="Proteomes" id="UP000521227"/>
    </source>
</evidence>
<evidence type="ECO:0000313" key="6">
    <source>
        <dbReference type="Proteomes" id="UP000034832"/>
    </source>
</evidence>
<dbReference type="Proteomes" id="UP000034832">
    <property type="component" value="Unassembled WGS sequence"/>
</dbReference>
<dbReference type="OrthoDB" id="9813793at2"/>
<comment type="similarity">
    <text evidence="1">Belongs to the UPF0335 family.</text>
</comment>
<proteinExistence type="inferred from homology"/>
<dbReference type="EMBL" id="JACHIJ010000004">
    <property type="protein sequence ID" value="MBB5052817.1"/>
    <property type="molecule type" value="Genomic_DNA"/>
</dbReference>
<comment type="caution">
    <text evidence="5">The sequence shown here is derived from an EMBL/GenBank/DDBJ whole genome shotgun (WGS) entry which is preliminary data.</text>
</comment>
<dbReference type="InterPro" id="IPR046367">
    <property type="entry name" value="GapR-like_DNA-bd"/>
</dbReference>
<dbReference type="AlphaFoldDB" id="A0A4U6BN54"/>
<dbReference type="GO" id="GO:0003677">
    <property type="term" value="F:DNA binding"/>
    <property type="evidence" value="ECO:0007669"/>
    <property type="project" value="InterPro"/>
</dbReference>
<evidence type="ECO:0000313" key="5">
    <source>
        <dbReference type="EMBL" id="TKT71796.1"/>
    </source>
</evidence>
<keyword evidence="2" id="KW-0175">Coiled coil</keyword>
<dbReference type="NCBIfam" id="NF010247">
    <property type="entry name" value="PRK13694.1"/>
    <property type="match status" value="1"/>
</dbReference>
<dbReference type="STRING" id="211460.YH63_08580"/>
<gene>
    <name evidence="4" type="ORF">HNQ36_002808</name>
    <name evidence="5" type="ORF">YH63_010400</name>
</gene>
<dbReference type="Pfam" id="PF10073">
    <property type="entry name" value="GapR_DNA-bd"/>
    <property type="match status" value="1"/>
</dbReference>
<accession>A0A4U6BN54</accession>
<evidence type="ECO:0000256" key="1">
    <source>
        <dbReference type="HAMAP-Rule" id="MF_00797"/>
    </source>
</evidence>
<protein>
    <recommendedName>
        <fullName evidence="1">UPF0335 protein HNQ36_002808</fullName>
    </recommendedName>
</protein>
<feature type="coiled-coil region" evidence="2">
    <location>
        <begin position="15"/>
        <end position="49"/>
    </location>
</feature>
<dbReference type="InterPro" id="IPR018753">
    <property type="entry name" value="GapR-like"/>
</dbReference>
<dbReference type="RefSeq" id="WP_046827668.1">
    <property type="nucleotide sequence ID" value="NZ_JACHIJ010000004.1"/>
</dbReference>
<reference evidence="5 6" key="1">
    <citation type="submission" date="2019-04" db="EMBL/GenBank/DDBJ databases">
        <title>Whole genome sequencing of cave bacteria.</title>
        <authorList>
            <person name="Gan H.M."/>
            <person name="Barton H."/>
            <person name="Savka M.A."/>
        </authorList>
    </citation>
    <scope>NUCLEOTIDE SEQUENCE [LARGE SCALE GENOMIC DNA]</scope>
    <source>
        <strain evidence="5 6">LC387</strain>
    </source>
</reference>
<evidence type="ECO:0000256" key="2">
    <source>
        <dbReference type="SAM" id="Coils"/>
    </source>
</evidence>
<dbReference type="Proteomes" id="UP000521227">
    <property type="component" value="Unassembled WGS sequence"/>
</dbReference>
<dbReference type="HAMAP" id="MF_00797">
    <property type="entry name" value="UPF0335"/>
    <property type="match status" value="1"/>
</dbReference>
<feature type="domain" description="GapR-like DNA-binding" evidence="3">
    <location>
        <begin position="18"/>
        <end position="89"/>
    </location>
</feature>
<sequence length="91" mass="10320">MATTSAAVKDDDTAHSFAKGQLKAIIERIERLEEEKKTISDDIKDVYGEAKGNGFDVKALRTIIRMRKQDADERQEQETILETYMQALGML</sequence>
<name>A0A4U6BN54_9BRAD</name>
<organism evidence="5 6">
    <name type="scientific">Afipia massiliensis</name>
    <dbReference type="NCBI Taxonomy" id="211460"/>
    <lineage>
        <taxon>Bacteria</taxon>
        <taxon>Pseudomonadati</taxon>
        <taxon>Pseudomonadota</taxon>
        <taxon>Alphaproteobacteria</taxon>
        <taxon>Hyphomicrobiales</taxon>
        <taxon>Nitrobacteraceae</taxon>
        <taxon>Afipia</taxon>
    </lineage>
</organism>